<dbReference type="Proteomes" id="UP001614391">
    <property type="component" value="Unassembled WGS sequence"/>
</dbReference>
<feature type="chain" id="PRO_5045301857" evidence="2">
    <location>
        <begin position="23"/>
        <end position="512"/>
    </location>
</feature>
<name>A0ABW8D4M8_STRBI</name>
<proteinExistence type="predicted"/>
<protein>
    <submittedName>
        <fullName evidence="3">DUF5719 family protein</fullName>
    </submittedName>
</protein>
<organism evidence="3 4">
    <name type="scientific">Streptomyces bikiniensis</name>
    <dbReference type="NCBI Taxonomy" id="1896"/>
    <lineage>
        <taxon>Bacteria</taxon>
        <taxon>Bacillati</taxon>
        <taxon>Actinomycetota</taxon>
        <taxon>Actinomycetes</taxon>
        <taxon>Kitasatosporales</taxon>
        <taxon>Streptomycetaceae</taxon>
        <taxon>Streptomyces</taxon>
    </lineage>
</organism>
<accession>A0ABW8D4M8</accession>
<reference evidence="3 4" key="1">
    <citation type="submission" date="2024-10" db="EMBL/GenBank/DDBJ databases">
        <title>The Natural Products Discovery Center: Release of the First 8490 Sequenced Strains for Exploring Actinobacteria Biosynthetic Diversity.</title>
        <authorList>
            <person name="Kalkreuter E."/>
            <person name="Kautsar S.A."/>
            <person name="Yang D."/>
            <person name="Bader C.D."/>
            <person name="Teijaro C.N."/>
            <person name="Fluegel L."/>
            <person name="Davis C.M."/>
            <person name="Simpson J.R."/>
            <person name="Lauterbach L."/>
            <person name="Steele A.D."/>
            <person name="Gui C."/>
            <person name="Meng S."/>
            <person name="Li G."/>
            <person name="Viehrig K."/>
            <person name="Ye F."/>
            <person name="Su P."/>
            <person name="Kiefer A.F."/>
            <person name="Nichols A."/>
            <person name="Cepeda A.J."/>
            <person name="Yan W."/>
            <person name="Fan B."/>
            <person name="Jiang Y."/>
            <person name="Adhikari A."/>
            <person name="Zheng C.-J."/>
            <person name="Schuster L."/>
            <person name="Cowan T.M."/>
            <person name="Smanski M.J."/>
            <person name="Chevrette M.G."/>
            <person name="De Carvalho L.P.S."/>
            <person name="Shen B."/>
        </authorList>
    </citation>
    <scope>NUCLEOTIDE SEQUENCE [LARGE SCALE GENOMIC DNA]</scope>
    <source>
        <strain evidence="3 4">NPDC053346</strain>
    </source>
</reference>
<gene>
    <name evidence="3" type="ORF">ACIGW0_31990</name>
</gene>
<evidence type="ECO:0000256" key="2">
    <source>
        <dbReference type="SAM" id="SignalP"/>
    </source>
</evidence>
<dbReference type="EMBL" id="JBITYT010000025">
    <property type="protein sequence ID" value="MFI9123961.1"/>
    <property type="molecule type" value="Genomic_DNA"/>
</dbReference>
<feature type="compositionally biased region" description="Low complexity" evidence="1">
    <location>
        <begin position="111"/>
        <end position="126"/>
    </location>
</feature>
<evidence type="ECO:0000313" key="3">
    <source>
        <dbReference type="EMBL" id="MFI9123961.1"/>
    </source>
</evidence>
<keyword evidence="4" id="KW-1185">Reference proteome</keyword>
<evidence type="ECO:0000313" key="4">
    <source>
        <dbReference type="Proteomes" id="UP001614391"/>
    </source>
</evidence>
<evidence type="ECO:0000256" key="1">
    <source>
        <dbReference type="SAM" id="MobiDB-lite"/>
    </source>
</evidence>
<feature type="signal peptide" evidence="2">
    <location>
        <begin position="1"/>
        <end position="22"/>
    </location>
</feature>
<dbReference type="InterPro" id="IPR043777">
    <property type="entry name" value="DUF5719"/>
</dbReference>
<dbReference type="Pfam" id="PF18986">
    <property type="entry name" value="DUF5719"/>
    <property type="match status" value="1"/>
</dbReference>
<comment type="caution">
    <text evidence="3">The sequence shown here is derived from an EMBL/GenBank/DDBJ whole genome shotgun (WGS) entry which is preliminary data.</text>
</comment>
<feature type="region of interest" description="Disordered" evidence="1">
    <location>
        <begin position="66"/>
        <end position="126"/>
    </location>
</feature>
<dbReference type="RefSeq" id="WP_399621903.1">
    <property type="nucleotide sequence ID" value="NZ_JBITYT010000025.1"/>
</dbReference>
<sequence>MKRTTLSLIAGATALAAVTGFAALTAPEGTAAPEAAKTTTRLPVERVGLACPAPSSSEVAETVYTSYTPPGTEAGKAPDTGGDGAGRPTALLRPAAGATADGGTGKDGKKPAAPKAPATVTAPGKPVTAEANGAAVPALTGSATGALAPGWTVQQTTVVPAGGSRGLLGLTCGAPDTDFWFPAASTAQARHDYVHLTNPDDTAAVADITLYGPEGVLKSQFTEGIPVPAHSTVPVLLSTLTAEPAQRDVTVHVTTRSGRVGAAVGVADDKLGSDWLSASADPSGSVVLPGIPADASSVRLVVFAPGEDDADLKVQLSTANGAIVPAGADTLHVKSGMTTSIDLPDLTRGSAASLFLGPEDPKRPVPVVAALQVVRGKGDKSEIAFIPAAGAISARATVADNRAKSSTLTLTAPEADAQVKVTASAGSGAGTPVSKTVTVKARTTTPLADLAPQGLKGAYALTVEPVSGGKVYAARTLAVPQDGVPMFTVQTLADDRGTVEVPSAHQDLGVLD</sequence>
<keyword evidence="2" id="KW-0732">Signal</keyword>